<dbReference type="SUPFAM" id="SSF52058">
    <property type="entry name" value="L domain-like"/>
    <property type="match status" value="1"/>
</dbReference>
<proteinExistence type="predicted"/>
<dbReference type="Gene3D" id="3.80.10.10">
    <property type="entry name" value="Ribonuclease Inhibitor"/>
    <property type="match status" value="1"/>
</dbReference>
<dbReference type="AlphaFoldDB" id="A0A8B6E520"/>
<dbReference type="EMBL" id="UYJE01004516">
    <property type="protein sequence ID" value="VDI28695.1"/>
    <property type="molecule type" value="Genomic_DNA"/>
</dbReference>
<keyword evidence="3" id="KW-0677">Repeat</keyword>
<keyword evidence="8" id="KW-1185">Reference proteome</keyword>
<keyword evidence="5" id="KW-0966">Cell projection</keyword>
<evidence type="ECO:0000256" key="1">
    <source>
        <dbReference type="ARBA" id="ARBA00004138"/>
    </source>
</evidence>
<dbReference type="InterPro" id="IPR001611">
    <property type="entry name" value="Leu-rich_rpt"/>
</dbReference>
<evidence type="ECO:0000313" key="8">
    <source>
        <dbReference type="Proteomes" id="UP000596742"/>
    </source>
</evidence>
<evidence type="ECO:0000313" key="7">
    <source>
        <dbReference type="EMBL" id="VDI28695.1"/>
    </source>
</evidence>
<dbReference type="Proteomes" id="UP000596742">
    <property type="component" value="Unassembled WGS sequence"/>
</dbReference>
<evidence type="ECO:0000256" key="2">
    <source>
        <dbReference type="ARBA" id="ARBA00022614"/>
    </source>
</evidence>
<organism evidence="7 8">
    <name type="scientific">Mytilus galloprovincialis</name>
    <name type="common">Mediterranean mussel</name>
    <dbReference type="NCBI Taxonomy" id="29158"/>
    <lineage>
        <taxon>Eukaryota</taxon>
        <taxon>Metazoa</taxon>
        <taxon>Spiralia</taxon>
        <taxon>Lophotrochozoa</taxon>
        <taxon>Mollusca</taxon>
        <taxon>Bivalvia</taxon>
        <taxon>Autobranchia</taxon>
        <taxon>Pteriomorphia</taxon>
        <taxon>Mytilida</taxon>
        <taxon>Mytiloidea</taxon>
        <taxon>Mytilidae</taxon>
        <taxon>Mytilinae</taxon>
        <taxon>Mytilus</taxon>
    </lineage>
</organism>
<name>A0A8B6E520_MYTGA</name>
<feature type="region of interest" description="Disordered" evidence="6">
    <location>
        <begin position="187"/>
        <end position="267"/>
    </location>
</feature>
<keyword evidence="4" id="KW-0969">Cilium</keyword>
<protein>
    <recommendedName>
        <fullName evidence="9">Leucine-rich repeat-containing protein 46</fullName>
    </recommendedName>
</protein>
<gene>
    <name evidence="7" type="ORF">MGAL_10B024209</name>
</gene>
<feature type="compositionally biased region" description="Basic and acidic residues" evidence="6">
    <location>
        <begin position="232"/>
        <end position="256"/>
    </location>
</feature>
<keyword evidence="2" id="KW-0433">Leucine-rich repeat</keyword>
<dbReference type="Pfam" id="PF14580">
    <property type="entry name" value="LRR_9"/>
    <property type="match status" value="1"/>
</dbReference>
<dbReference type="OrthoDB" id="7451790at2759"/>
<accession>A0A8B6E520</accession>
<dbReference type="InterPro" id="IPR032675">
    <property type="entry name" value="LRR_dom_sf"/>
</dbReference>
<dbReference type="InterPro" id="IPR050576">
    <property type="entry name" value="Cilia_flagella_integrity"/>
</dbReference>
<dbReference type="SMART" id="SM00365">
    <property type="entry name" value="LRR_SD22"/>
    <property type="match status" value="2"/>
</dbReference>
<sequence>MYENEIDDLGTEDTEVKLEEPKPVRLTFHLIAKRNLPLGYDENDHDQVLQELNAISRIRLDRANIGKIDSFELLGPKVTNLYLQVNLIEKIENLECLKNLTFLTLADNRIRRVENLNCLPKLHFLDLSHNCVSQQNFDIDEFPQSLIILNLKGNPCCNHPDHRGRMIQELVNLRQLDELEISAKEKREVGLEASSDEEEDETEEELVSPNKKPQEKESLQSFSTEILIRSQRRMEQGLKDHHNHTAELDEIRERTHLPLSSRRPQKS</sequence>
<feature type="compositionally biased region" description="Acidic residues" evidence="6">
    <location>
        <begin position="194"/>
        <end position="206"/>
    </location>
</feature>
<comment type="subcellular location">
    <subcellularLocation>
        <location evidence="1">Cell projection</location>
        <location evidence="1">Cilium</location>
    </subcellularLocation>
</comment>
<dbReference type="PANTHER" id="PTHR45973:SF9">
    <property type="entry name" value="LEUCINE-RICH REPEAT-CONTAINING PROTEIN 46"/>
    <property type="match status" value="1"/>
</dbReference>
<evidence type="ECO:0008006" key="9">
    <source>
        <dbReference type="Google" id="ProtNLM"/>
    </source>
</evidence>
<evidence type="ECO:0000256" key="3">
    <source>
        <dbReference type="ARBA" id="ARBA00022737"/>
    </source>
</evidence>
<reference evidence="7" key="1">
    <citation type="submission" date="2018-11" db="EMBL/GenBank/DDBJ databases">
        <authorList>
            <person name="Alioto T."/>
            <person name="Alioto T."/>
        </authorList>
    </citation>
    <scope>NUCLEOTIDE SEQUENCE</scope>
</reference>
<evidence type="ECO:0000256" key="6">
    <source>
        <dbReference type="SAM" id="MobiDB-lite"/>
    </source>
</evidence>
<comment type="caution">
    <text evidence="7">The sequence shown here is derived from an EMBL/GenBank/DDBJ whole genome shotgun (WGS) entry which is preliminary data.</text>
</comment>
<dbReference type="PANTHER" id="PTHR45973">
    <property type="entry name" value="PROTEIN PHOSPHATASE 1 REGULATORY SUBUNIT SDS22-RELATED"/>
    <property type="match status" value="1"/>
</dbReference>
<dbReference type="PROSITE" id="PS51450">
    <property type="entry name" value="LRR"/>
    <property type="match status" value="2"/>
</dbReference>
<evidence type="ECO:0000256" key="4">
    <source>
        <dbReference type="ARBA" id="ARBA00023069"/>
    </source>
</evidence>
<evidence type="ECO:0000256" key="5">
    <source>
        <dbReference type="ARBA" id="ARBA00023273"/>
    </source>
</evidence>